<dbReference type="EMBL" id="CAJNJA010098253">
    <property type="protein sequence ID" value="CAE7942981.1"/>
    <property type="molecule type" value="Genomic_DNA"/>
</dbReference>
<name>A0A813CE21_9DINO</name>
<sequence>MCFGPIPKLYTPGRWTRLLLLGDNTSYETGMVMSAVVSRAVQTMKAPRWTFPTDPVAATDLLHPGESLRPIHPEALGGGAAVNLL</sequence>
<protein>
    <submittedName>
        <fullName evidence="1">Uncharacterized protein</fullName>
    </submittedName>
</protein>
<accession>A0A813CE21</accession>
<feature type="non-terminal residue" evidence="1">
    <location>
        <position position="1"/>
    </location>
</feature>
<dbReference type="AlphaFoldDB" id="A0A813CE21"/>
<dbReference type="Proteomes" id="UP000601435">
    <property type="component" value="Unassembled WGS sequence"/>
</dbReference>
<evidence type="ECO:0000313" key="2">
    <source>
        <dbReference type="Proteomes" id="UP000601435"/>
    </source>
</evidence>
<evidence type="ECO:0000313" key="1">
    <source>
        <dbReference type="EMBL" id="CAE7942981.1"/>
    </source>
</evidence>
<proteinExistence type="predicted"/>
<gene>
    <name evidence="1" type="ORF">SNEC2469_LOCUS34870</name>
</gene>
<keyword evidence="2" id="KW-1185">Reference proteome</keyword>
<comment type="caution">
    <text evidence="1">The sequence shown here is derived from an EMBL/GenBank/DDBJ whole genome shotgun (WGS) entry which is preliminary data.</text>
</comment>
<organism evidence="1 2">
    <name type="scientific">Symbiodinium necroappetens</name>
    <dbReference type="NCBI Taxonomy" id="1628268"/>
    <lineage>
        <taxon>Eukaryota</taxon>
        <taxon>Sar</taxon>
        <taxon>Alveolata</taxon>
        <taxon>Dinophyceae</taxon>
        <taxon>Suessiales</taxon>
        <taxon>Symbiodiniaceae</taxon>
        <taxon>Symbiodinium</taxon>
    </lineage>
</organism>
<reference evidence="1" key="1">
    <citation type="submission" date="2021-02" db="EMBL/GenBank/DDBJ databases">
        <authorList>
            <person name="Dougan E. K."/>
            <person name="Rhodes N."/>
            <person name="Thang M."/>
            <person name="Chan C."/>
        </authorList>
    </citation>
    <scope>NUCLEOTIDE SEQUENCE</scope>
</reference>
<dbReference type="OrthoDB" id="409171at2759"/>